<keyword evidence="1" id="KW-1133">Transmembrane helix</keyword>
<evidence type="ECO:0000256" key="1">
    <source>
        <dbReference type="SAM" id="Phobius"/>
    </source>
</evidence>
<keyword evidence="2" id="KW-0614">Plasmid</keyword>
<dbReference type="AlphaFoldDB" id="A0A9Q9P2S9"/>
<proteinExistence type="predicted"/>
<name>A0A9Q9P2S9_KLEAE</name>
<reference evidence="2" key="1">
    <citation type="submission" date="2022-09" db="EMBL/GenBank/DDBJ databases">
        <title>Emergence of IncN[pMLST15] plasmids harboring a novel non-Tn4401-elements driving KPC-2 carbapenem-resistance.</title>
        <authorList>
            <person name="Yao Y."/>
            <person name="Falgenhauer L."/>
            <person name="Falgenhauer J."/>
            <person name="Imirzalioglu C."/>
            <person name="Chakraborty T."/>
        </authorList>
    </citation>
    <scope>NUCLEOTIDE SEQUENCE</scope>
    <source>
        <strain evidence="2">NRZ-36387</strain>
        <plasmid evidence="2">pKA36387-KPC2</plasmid>
    </source>
</reference>
<feature type="transmembrane region" description="Helical" evidence="1">
    <location>
        <begin position="44"/>
        <end position="67"/>
    </location>
</feature>
<dbReference type="EMBL" id="CP104947">
    <property type="protein sequence ID" value="UYA94023.1"/>
    <property type="molecule type" value="Genomic_DNA"/>
</dbReference>
<accession>A0A9Q9P2S9</accession>
<evidence type="ECO:0000313" key="2">
    <source>
        <dbReference type="EMBL" id="UYA94023.1"/>
    </source>
</evidence>
<gene>
    <name evidence="2" type="ORF">KKS27_p00635</name>
</gene>
<dbReference type="RefSeq" id="WP_001568092.1">
    <property type="nucleotide sequence ID" value="NZ_CP104947.1"/>
</dbReference>
<protein>
    <submittedName>
        <fullName evidence="2">Uncharacterized protein</fullName>
    </submittedName>
</protein>
<keyword evidence="1" id="KW-0472">Membrane</keyword>
<organism evidence="2">
    <name type="scientific">Klebsiella aerogenes</name>
    <name type="common">Enterobacter aerogenes</name>
    <dbReference type="NCBI Taxonomy" id="548"/>
    <lineage>
        <taxon>Bacteria</taxon>
        <taxon>Pseudomonadati</taxon>
        <taxon>Pseudomonadota</taxon>
        <taxon>Gammaproteobacteria</taxon>
        <taxon>Enterobacterales</taxon>
        <taxon>Enterobacteriaceae</taxon>
        <taxon>Klebsiella/Raoultella group</taxon>
        <taxon>Klebsiella</taxon>
    </lineage>
</organism>
<keyword evidence="1" id="KW-0812">Transmembrane</keyword>
<feature type="transmembrane region" description="Helical" evidence="1">
    <location>
        <begin position="12"/>
        <end position="32"/>
    </location>
</feature>
<sequence length="132" mass="14870">MHAYINGMDVWWILVIDLVMLIAGIIGVFLALILPEHYQFRGKLFLTGAFTAIIGIAICFVMVRLTYSASEIDAGRHWKTECSLIEANVQTGFLNDAVNKLRCEGVIVNVPVYAYEAYTEQWQLLQKKKGGE</sequence>
<geneLocation type="plasmid" evidence="2">
    <name>pKA36387-KPC2</name>
</geneLocation>